<dbReference type="InterPro" id="IPR016169">
    <property type="entry name" value="FAD-bd_PCMH_sub2"/>
</dbReference>
<feature type="domain" description="FAD-binding PCMH-type" evidence="18">
    <location>
        <begin position="35"/>
        <end position="218"/>
    </location>
</feature>
<dbReference type="Proteomes" id="UP000671910">
    <property type="component" value="Chromosome"/>
</dbReference>
<comment type="similarity">
    <text evidence="5 17">Belongs to the MurB family.</text>
</comment>
<dbReference type="PANTHER" id="PTHR21071:SF4">
    <property type="entry name" value="UDP-N-ACETYLENOLPYRUVOYLGLUCOSAMINE REDUCTASE"/>
    <property type="match status" value="1"/>
</dbReference>
<dbReference type="GO" id="GO:0008360">
    <property type="term" value="P:regulation of cell shape"/>
    <property type="evidence" value="ECO:0007669"/>
    <property type="project" value="UniProtKB-KW"/>
</dbReference>
<dbReference type="InterPro" id="IPR036318">
    <property type="entry name" value="FAD-bd_PCMH-like_sf"/>
</dbReference>
<evidence type="ECO:0000256" key="15">
    <source>
        <dbReference type="ARBA" id="ARBA00023316"/>
    </source>
</evidence>
<evidence type="ECO:0000256" key="17">
    <source>
        <dbReference type="HAMAP-Rule" id="MF_00037"/>
    </source>
</evidence>
<dbReference type="GO" id="GO:0005829">
    <property type="term" value="C:cytosol"/>
    <property type="evidence" value="ECO:0007669"/>
    <property type="project" value="TreeGrafter"/>
</dbReference>
<dbReference type="NCBIfam" id="TIGR00179">
    <property type="entry name" value="murB"/>
    <property type="match status" value="1"/>
</dbReference>
<proteinExistence type="inferred from homology"/>
<accession>A0A9E6MR64</accession>
<evidence type="ECO:0000256" key="3">
    <source>
        <dbReference type="ARBA" id="ARBA00004496"/>
    </source>
</evidence>
<dbReference type="PROSITE" id="PS51387">
    <property type="entry name" value="FAD_PCMH"/>
    <property type="match status" value="1"/>
</dbReference>
<dbReference type="Gene3D" id="3.30.43.10">
    <property type="entry name" value="Uridine Diphospho-n-acetylenolpyruvylglucosamine Reductase, domain 2"/>
    <property type="match status" value="1"/>
</dbReference>
<comment type="pathway">
    <text evidence="4 17">Cell wall biogenesis; peptidoglycan biosynthesis.</text>
</comment>
<evidence type="ECO:0000256" key="4">
    <source>
        <dbReference type="ARBA" id="ARBA00004752"/>
    </source>
</evidence>
<keyword evidence="21" id="KW-1185">Reference proteome</keyword>
<keyword evidence="8 17" id="KW-0285">Flavoprotein</keyword>
<dbReference type="InterPro" id="IPR011601">
    <property type="entry name" value="MurB_C"/>
</dbReference>
<dbReference type="HAMAP" id="MF_00037">
    <property type="entry name" value="MurB"/>
    <property type="match status" value="1"/>
</dbReference>
<dbReference type="GO" id="GO:0009252">
    <property type="term" value="P:peptidoglycan biosynthetic process"/>
    <property type="evidence" value="ECO:0007669"/>
    <property type="project" value="UniProtKB-UniRule"/>
</dbReference>
<gene>
    <name evidence="17 20" type="primary">murB</name>
    <name evidence="19" type="ORF">GMI68_08710</name>
    <name evidence="20" type="ORF">J7S26_02225</name>
</gene>
<evidence type="ECO:0000256" key="10">
    <source>
        <dbReference type="ARBA" id="ARBA00022857"/>
    </source>
</evidence>
<evidence type="ECO:0000256" key="6">
    <source>
        <dbReference type="ARBA" id="ARBA00022490"/>
    </source>
</evidence>
<evidence type="ECO:0000256" key="1">
    <source>
        <dbReference type="ARBA" id="ARBA00001974"/>
    </source>
</evidence>
<protein>
    <recommendedName>
        <fullName evidence="17">UDP-N-acetylenolpyruvoylglucosamine reductase</fullName>
        <ecNumber evidence="17">1.3.1.98</ecNumber>
    </recommendedName>
    <alternativeName>
        <fullName evidence="17">UDP-N-acetylmuramate dehydrogenase</fullName>
    </alternativeName>
</protein>
<dbReference type="Proteomes" id="UP000636394">
    <property type="component" value="Unassembled WGS sequence"/>
</dbReference>
<evidence type="ECO:0000313" key="22">
    <source>
        <dbReference type="Proteomes" id="UP000671910"/>
    </source>
</evidence>
<evidence type="ECO:0000256" key="13">
    <source>
        <dbReference type="ARBA" id="ARBA00023002"/>
    </source>
</evidence>
<keyword evidence="14 17" id="KW-0131">Cell cycle</keyword>
<keyword evidence="7 17" id="KW-0132">Cell division</keyword>
<dbReference type="EMBL" id="CP072829">
    <property type="protein sequence ID" value="QTU84761.1"/>
    <property type="molecule type" value="Genomic_DNA"/>
</dbReference>
<dbReference type="InterPro" id="IPR006094">
    <property type="entry name" value="Oxid_FAD_bind_N"/>
</dbReference>
<dbReference type="GO" id="GO:0071949">
    <property type="term" value="F:FAD binding"/>
    <property type="evidence" value="ECO:0007669"/>
    <property type="project" value="InterPro"/>
</dbReference>
<dbReference type="InterPro" id="IPR036635">
    <property type="entry name" value="MurB_C_sf"/>
</dbReference>
<name>A0A9E6MR64_9ACTN</name>
<keyword evidence="6 17" id="KW-0963">Cytoplasm</keyword>
<dbReference type="EMBL" id="WPCR01000012">
    <property type="protein sequence ID" value="NHM14832.1"/>
    <property type="molecule type" value="Genomic_DNA"/>
</dbReference>
<comment type="catalytic activity">
    <reaction evidence="16 17">
        <text>UDP-N-acetyl-alpha-D-muramate + NADP(+) = UDP-N-acetyl-3-O-(1-carboxyvinyl)-alpha-D-glucosamine + NADPH + H(+)</text>
        <dbReference type="Rhea" id="RHEA:12248"/>
        <dbReference type="ChEBI" id="CHEBI:15378"/>
        <dbReference type="ChEBI" id="CHEBI:57783"/>
        <dbReference type="ChEBI" id="CHEBI:58349"/>
        <dbReference type="ChEBI" id="CHEBI:68483"/>
        <dbReference type="ChEBI" id="CHEBI:70757"/>
        <dbReference type="EC" id="1.3.1.98"/>
    </reaction>
</comment>
<dbReference type="Gene3D" id="3.30.465.10">
    <property type="match status" value="1"/>
</dbReference>
<dbReference type="PANTHER" id="PTHR21071">
    <property type="entry name" value="UDP-N-ACETYLENOLPYRUVOYLGLUCOSAMINE REDUCTASE"/>
    <property type="match status" value="1"/>
</dbReference>
<dbReference type="InterPro" id="IPR003170">
    <property type="entry name" value="MurB"/>
</dbReference>
<keyword evidence="11 17" id="KW-0133">Cell shape</keyword>
<keyword evidence="13 17" id="KW-0560">Oxidoreductase</keyword>
<evidence type="ECO:0000313" key="21">
    <source>
        <dbReference type="Proteomes" id="UP000636394"/>
    </source>
</evidence>
<dbReference type="EC" id="1.3.1.98" evidence="17"/>
<evidence type="ECO:0000313" key="19">
    <source>
        <dbReference type="EMBL" id="NHM14832.1"/>
    </source>
</evidence>
<dbReference type="KEGG" id="ebz:J7S26_02225"/>
<dbReference type="SUPFAM" id="SSF56176">
    <property type="entry name" value="FAD-binding/transporter-associated domain-like"/>
    <property type="match status" value="1"/>
</dbReference>
<evidence type="ECO:0000256" key="12">
    <source>
        <dbReference type="ARBA" id="ARBA00022984"/>
    </source>
</evidence>
<evidence type="ECO:0000256" key="7">
    <source>
        <dbReference type="ARBA" id="ARBA00022618"/>
    </source>
</evidence>
<dbReference type="RefSeq" id="WP_166340256.1">
    <property type="nucleotide sequence ID" value="NZ_CP072829.1"/>
</dbReference>
<dbReference type="AlphaFoldDB" id="A0A9E6MR64"/>
<evidence type="ECO:0000259" key="18">
    <source>
        <dbReference type="PROSITE" id="PS51387"/>
    </source>
</evidence>
<dbReference type="GO" id="GO:0051301">
    <property type="term" value="P:cell division"/>
    <property type="evidence" value="ECO:0007669"/>
    <property type="project" value="UniProtKB-KW"/>
</dbReference>
<keyword evidence="12 17" id="KW-0573">Peptidoglycan synthesis</keyword>
<evidence type="ECO:0000256" key="8">
    <source>
        <dbReference type="ARBA" id="ARBA00022630"/>
    </source>
</evidence>
<evidence type="ECO:0000256" key="2">
    <source>
        <dbReference type="ARBA" id="ARBA00003921"/>
    </source>
</evidence>
<reference evidence="19 21" key="1">
    <citation type="submission" date="2019-11" db="EMBL/GenBank/DDBJ databases">
        <title>Eggerthellaceae novel genus isolated from the rectal contents of marmort.</title>
        <authorList>
            <person name="Zhang G."/>
        </authorList>
    </citation>
    <scope>NUCLEOTIDE SEQUENCE [LARGE SCALE GENOMIC DNA]</scope>
    <source>
        <strain evidence="19">Zg-886</strain>
        <strain evidence="21">zg-886</strain>
    </source>
</reference>
<keyword evidence="9 17" id="KW-0274">FAD</keyword>
<evidence type="ECO:0000256" key="11">
    <source>
        <dbReference type="ARBA" id="ARBA00022960"/>
    </source>
</evidence>
<comment type="function">
    <text evidence="2 17">Cell wall formation.</text>
</comment>
<organism evidence="20 22">
    <name type="scientific">Xiamenia xianingshaonis</name>
    <dbReference type="NCBI Taxonomy" id="2682776"/>
    <lineage>
        <taxon>Bacteria</taxon>
        <taxon>Bacillati</taxon>
        <taxon>Actinomycetota</taxon>
        <taxon>Coriobacteriia</taxon>
        <taxon>Eggerthellales</taxon>
        <taxon>Eggerthellaceae</taxon>
        <taxon>Xiamenia</taxon>
    </lineage>
</organism>
<dbReference type="GO" id="GO:0008762">
    <property type="term" value="F:UDP-N-acetylmuramate dehydrogenase activity"/>
    <property type="evidence" value="ECO:0007669"/>
    <property type="project" value="UniProtKB-UniRule"/>
</dbReference>
<sequence>MAAKHASPVQALLVDEAFDGEVFPHELLAKHTSYRLGGPARFYVEASSVGALRQLVDTCAEHGTPWTIMGRGSNLLVADEGFPGVVVTLGRDFRTFRFDEEASRFSVGAGVLLSSVVHDAFRRCLEGLEFAVDIPGTVGGALRMNAGTRETGIGDRVASATVLRAGTGLVRLEADDLAWGYRRSPFLPDDVIVECELSVTSGNPFYIRSKMEAAHTRRRKTQPQSKATCGSVFRNPEGGSAGQLIEELGLKGSRIGGASVSDVHANFIENDGTASAQDVSDLIEMIQEKVEQAHGIKLQPEVRFLGFAQDR</sequence>
<comment type="cofactor">
    <cofactor evidence="1 17">
        <name>FAD</name>
        <dbReference type="ChEBI" id="CHEBI:57692"/>
    </cofactor>
</comment>
<keyword evidence="15 17" id="KW-0961">Cell wall biogenesis/degradation</keyword>
<feature type="active site" evidence="17">
    <location>
        <position position="182"/>
    </location>
</feature>
<dbReference type="Gene3D" id="3.90.78.10">
    <property type="entry name" value="UDP-N-acetylenolpyruvoylglucosamine reductase, C-terminal domain"/>
    <property type="match status" value="1"/>
</dbReference>
<reference evidence="20" key="2">
    <citation type="submission" date="2021-04" db="EMBL/GenBank/DDBJ databases">
        <title>Novel species in family Eggerthellaceae.</title>
        <authorList>
            <person name="Zhang G."/>
        </authorList>
    </citation>
    <scope>NUCLEOTIDE SEQUENCE</scope>
    <source>
        <strain evidence="20">Zg-886</strain>
    </source>
</reference>
<comment type="subcellular location">
    <subcellularLocation>
        <location evidence="3 17">Cytoplasm</location>
    </subcellularLocation>
</comment>
<dbReference type="InterPro" id="IPR016166">
    <property type="entry name" value="FAD-bd_PCMH"/>
</dbReference>
<evidence type="ECO:0000256" key="14">
    <source>
        <dbReference type="ARBA" id="ARBA00023306"/>
    </source>
</evidence>
<feature type="active site" description="Proton donor" evidence="17">
    <location>
        <position position="231"/>
    </location>
</feature>
<dbReference type="NCBIfam" id="NF010480">
    <property type="entry name" value="PRK13905.1"/>
    <property type="match status" value="1"/>
</dbReference>
<keyword evidence="10 17" id="KW-0521">NADP</keyword>
<evidence type="ECO:0000256" key="9">
    <source>
        <dbReference type="ARBA" id="ARBA00022827"/>
    </source>
</evidence>
<evidence type="ECO:0000313" key="20">
    <source>
        <dbReference type="EMBL" id="QTU84761.1"/>
    </source>
</evidence>
<dbReference type="Pfam" id="PF01565">
    <property type="entry name" value="FAD_binding_4"/>
    <property type="match status" value="1"/>
</dbReference>
<dbReference type="GO" id="GO:0071555">
    <property type="term" value="P:cell wall organization"/>
    <property type="evidence" value="ECO:0007669"/>
    <property type="project" value="UniProtKB-KW"/>
</dbReference>
<dbReference type="Pfam" id="PF02873">
    <property type="entry name" value="MurB_C"/>
    <property type="match status" value="1"/>
</dbReference>
<evidence type="ECO:0000256" key="5">
    <source>
        <dbReference type="ARBA" id="ARBA00010485"/>
    </source>
</evidence>
<dbReference type="InterPro" id="IPR016167">
    <property type="entry name" value="FAD-bd_PCMH_sub1"/>
</dbReference>
<dbReference type="SUPFAM" id="SSF56194">
    <property type="entry name" value="Uridine diphospho-N-Acetylenolpyruvylglucosamine reductase, MurB, C-terminal domain"/>
    <property type="match status" value="1"/>
</dbReference>
<evidence type="ECO:0000256" key="16">
    <source>
        <dbReference type="ARBA" id="ARBA00048914"/>
    </source>
</evidence>
<feature type="active site" evidence="17">
    <location>
        <position position="301"/>
    </location>
</feature>